<proteinExistence type="predicted"/>
<organism evidence="3 4">
    <name type="scientific">Mortierella isabellina</name>
    <name type="common">Filamentous fungus</name>
    <name type="synonym">Umbelopsis isabellina</name>
    <dbReference type="NCBI Taxonomy" id="91625"/>
    <lineage>
        <taxon>Eukaryota</taxon>
        <taxon>Fungi</taxon>
        <taxon>Fungi incertae sedis</taxon>
        <taxon>Mucoromycota</taxon>
        <taxon>Mucoromycotina</taxon>
        <taxon>Umbelopsidomycetes</taxon>
        <taxon>Umbelopsidales</taxon>
        <taxon>Umbelopsidaceae</taxon>
        <taxon>Umbelopsis</taxon>
    </lineage>
</organism>
<dbReference type="Pfam" id="PF00076">
    <property type="entry name" value="RRM_1"/>
    <property type="match status" value="1"/>
</dbReference>
<dbReference type="InterPro" id="IPR035979">
    <property type="entry name" value="RBD_domain_sf"/>
</dbReference>
<evidence type="ECO:0000259" key="2">
    <source>
        <dbReference type="PROSITE" id="PS50102"/>
    </source>
</evidence>
<evidence type="ECO:0000256" key="1">
    <source>
        <dbReference type="PROSITE-ProRule" id="PRU00176"/>
    </source>
</evidence>
<keyword evidence="1" id="KW-0694">RNA-binding</keyword>
<gene>
    <name evidence="3" type="ORF">INT43_008479</name>
</gene>
<dbReference type="Proteomes" id="UP000654370">
    <property type="component" value="Unassembled WGS sequence"/>
</dbReference>
<accession>A0A8H7PUP5</accession>
<feature type="domain" description="RRM" evidence="2">
    <location>
        <begin position="95"/>
        <end position="180"/>
    </location>
</feature>
<dbReference type="AlphaFoldDB" id="A0A8H7PUP5"/>
<dbReference type="OrthoDB" id="308383at2759"/>
<evidence type="ECO:0000313" key="4">
    <source>
        <dbReference type="Proteomes" id="UP000654370"/>
    </source>
</evidence>
<keyword evidence="4" id="KW-1185">Reference proteome</keyword>
<dbReference type="SMART" id="SM00360">
    <property type="entry name" value="RRM"/>
    <property type="match status" value="1"/>
</dbReference>
<dbReference type="PROSITE" id="PS50102">
    <property type="entry name" value="RRM"/>
    <property type="match status" value="1"/>
</dbReference>
<evidence type="ECO:0000313" key="3">
    <source>
        <dbReference type="EMBL" id="KAG2180899.1"/>
    </source>
</evidence>
<sequence length="182" mass="19537">ESSGTHSERQSKLRDYLAIYDPELDRAKPKTGNQVVYRFNGEVKPGDIPITPRDPRLSVLGYGKQTSKGRQKWVAALIPVQFEHDENSKGPAPPTSVLISHLSPLTTEAQIVTYFSIYGQVDKVAIEKSPVTGGSLGLATVTFTGPTSDAACSAAKMAVEKGNGRKIGAGSYVKVEFDVDGQ</sequence>
<dbReference type="InterPro" id="IPR000504">
    <property type="entry name" value="RRM_dom"/>
</dbReference>
<dbReference type="EMBL" id="JAEPQZ010000005">
    <property type="protein sequence ID" value="KAG2180899.1"/>
    <property type="molecule type" value="Genomic_DNA"/>
</dbReference>
<dbReference type="SUPFAM" id="SSF54928">
    <property type="entry name" value="RNA-binding domain, RBD"/>
    <property type="match status" value="1"/>
</dbReference>
<protein>
    <recommendedName>
        <fullName evidence="2">RRM domain-containing protein</fullName>
    </recommendedName>
</protein>
<reference evidence="3" key="1">
    <citation type="submission" date="2020-12" db="EMBL/GenBank/DDBJ databases">
        <title>Metabolic potential, ecology and presence of endohyphal bacteria is reflected in genomic diversity of Mucoromycotina.</title>
        <authorList>
            <person name="Muszewska A."/>
            <person name="Okrasinska A."/>
            <person name="Steczkiewicz K."/>
            <person name="Drgas O."/>
            <person name="Orlowska M."/>
            <person name="Perlinska-Lenart U."/>
            <person name="Aleksandrzak-Piekarczyk T."/>
            <person name="Szatraj K."/>
            <person name="Zielenkiewicz U."/>
            <person name="Pilsyk S."/>
            <person name="Malc E."/>
            <person name="Mieczkowski P."/>
            <person name="Kruszewska J.S."/>
            <person name="Biernat P."/>
            <person name="Pawlowska J."/>
        </authorList>
    </citation>
    <scope>NUCLEOTIDE SEQUENCE</scope>
    <source>
        <strain evidence="3">WA0000067209</strain>
    </source>
</reference>
<name>A0A8H7PUP5_MORIS</name>
<dbReference type="Gene3D" id="3.30.70.330">
    <property type="match status" value="1"/>
</dbReference>
<comment type="caution">
    <text evidence="3">The sequence shown here is derived from an EMBL/GenBank/DDBJ whole genome shotgun (WGS) entry which is preliminary data.</text>
</comment>
<dbReference type="InterPro" id="IPR012677">
    <property type="entry name" value="Nucleotide-bd_a/b_plait_sf"/>
</dbReference>
<feature type="non-terminal residue" evidence="3">
    <location>
        <position position="1"/>
    </location>
</feature>
<dbReference type="GO" id="GO:0003723">
    <property type="term" value="F:RNA binding"/>
    <property type="evidence" value="ECO:0007669"/>
    <property type="project" value="UniProtKB-UniRule"/>
</dbReference>